<evidence type="ECO:0000313" key="1">
    <source>
        <dbReference type="EMBL" id="SVD54879.1"/>
    </source>
</evidence>
<accession>A0A382W841</accession>
<gene>
    <name evidence="1" type="ORF">METZ01_LOCUS407733</name>
</gene>
<evidence type="ECO:0008006" key="2">
    <source>
        <dbReference type="Google" id="ProtNLM"/>
    </source>
</evidence>
<sequence>MLTDSPKVINVGLEVFADTLNELGFPVVQVDWRPPAGGDQRLTDLLSRLERSGDSISERSN</sequence>
<dbReference type="Gene3D" id="3.40.50.720">
    <property type="entry name" value="NAD(P)-binding Rossmann-like Domain"/>
    <property type="match status" value="1"/>
</dbReference>
<proteinExistence type="predicted"/>
<reference evidence="1" key="1">
    <citation type="submission" date="2018-05" db="EMBL/GenBank/DDBJ databases">
        <authorList>
            <person name="Lanie J.A."/>
            <person name="Ng W.-L."/>
            <person name="Kazmierczak K.M."/>
            <person name="Andrzejewski T.M."/>
            <person name="Davidsen T.M."/>
            <person name="Wayne K.J."/>
            <person name="Tettelin H."/>
            <person name="Glass J.I."/>
            <person name="Rusch D."/>
            <person name="Podicherti R."/>
            <person name="Tsui H.-C.T."/>
            <person name="Winkler M.E."/>
        </authorList>
    </citation>
    <scope>NUCLEOTIDE SEQUENCE</scope>
</reference>
<organism evidence="1">
    <name type="scientific">marine metagenome</name>
    <dbReference type="NCBI Taxonomy" id="408172"/>
    <lineage>
        <taxon>unclassified sequences</taxon>
        <taxon>metagenomes</taxon>
        <taxon>ecological metagenomes</taxon>
    </lineage>
</organism>
<dbReference type="EMBL" id="UINC01157729">
    <property type="protein sequence ID" value="SVD54879.1"/>
    <property type="molecule type" value="Genomic_DNA"/>
</dbReference>
<protein>
    <recommendedName>
        <fullName evidence="2">FdrA domain protein</fullName>
    </recommendedName>
</protein>
<name>A0A382W841_9ZZZZ</name>
<dbReference type="AlphaFoldDB" id="A0A382W841"/>